<organism evidence="2 3">
    <name type="scientific">Pseudopedobacter saltans (strain ATCC 51119 / DSM 12145 / JCM 21818 / CCUG 39354 / LMG 10337 / NBRC 100064 / NCIMB 13643)</name>
    <name type="common">Pedobacter saltans</name>
    <dbReference type="NCBI Taxonomy" id="762903"/>
    <lineage>
        <taxon>Bacteria</taxon>
        <taxon>Pseudomonadati</taxon>
        <taxon>Bacteroidota</taxon>
        <taxon>Sphingobacteriia</taxon>
        <taxon>Sphingobacteriales</taxon>
        <taxon>Sphingobacteriaceae</taxon>
        <taxon>Pseudopedobacter</taxon>
    </lineage>
</organism>
<accession>F0S7B5</accession>
<dbReference type="Proteomes" id="UP000000310">
    <property type="component" value="Chromosome"/>
</dbReference>
<feature type="domain" description="CinA C-terminal" evidence="1">
    <location>
        <begin position="4"/>
        <end position="155"/>
    </location>
</feature>
<evidence type="ECO:0000313" key="2">
    <source>
        <dbReference type="EMBL" id="ADY51140.1"/>
    </source>
</evidence>
<dbReference type="Gene3D" id="3.90.950.20">
    <property type="entry name" value="CinA-like"/>
    <property type="match status" value="1"/>
</dbReference>
<evidence type="ECO:0000313" key="3">
    <source>
        <dbReference type="Proteomes" id="UP000000310"/>
    </source>
</evidence>
<dbReference type="RefSeq" id="WP_013631643.1">
    <property type="nucleotide sequence ID" value="NC_015177.1"/>
</dbReference>
<sequence length="158" mass="17356">MDESIIAACLDKLREKALTIAFAESVTVGALCHEFGMLPAVGDVFKGGLVCYDGEVKKEYLGVEDELIERYSPESAEVTAQMVKGLERFFKADISVAITGLSQAGGSESISKPVGTVFYNILYRDKLNPYRKLYKGDAKEIIAQAVEDVFCSVYEIIH</sequence>
<dbReference type="STRING" id="762903.Pedsa_0561"/>
<name>F0S7B5_PSESL</name>
<dbReference type="Pfam" id="PF02464">
    <property type="entry name" value="CinA"/>
    <property type="match status" value="1"/>
</dbReference>
<reference evidence="2 3" key="1">
    <citation type="journal article" date="2011" name="Stand. Genomic Sci.">
        <title>Complete genome sequence of the gliding, heparinolytic Pedobacter saltans type strain (113).</title>
        <authorList>
            <person name="Liolios K."/>
            <person name="Sikorski J."/>
            <person name="Lu M."/>
            <person name="Nolan M."/>
            <person name="Lapidus A."/>
            <person name="Lucas S."/>
            <person name="Hammon N."/>
            <person name="Deshpande S."/>
            <person name="Cheng J.F."/>
            <person name="Tapia R."/>
            <person name="Han C."/>
            <person name="Goodwin L."/>
            <person name="Pitluck S."/>
            <person name="Huntemann M."/>
            <person name="Ivanova N."/>
            <person name="Pagani I."/>
            <person name="Mavromatis K."/>
            <person name="Ovchinikova G."/>
            <person name="Pati A."/>
            <person name="Chen A."/>
            <person name="Palaniappan K."/>
            <person name="Land M."/>
            <person name="Hauser L."/>
            <person name="Brambilla E.M."/>
            <person name="Kotsyurbenko O."/>
            <person name="Rohde M."/>
            <person name="Tindall B.J."/>
            <person name="Abt B."/>
            <person name="Goker M."/>
            <person name="Detter J.C."/>
            <person name="Woyke T."/>
            <person name="Bristow J."/>
            <person name="Eisen J.A."/>
            <person name="Markowitz V."/>
            <person name="Hugenholtz P."/>
            <person name="Klenk H.P."/>
            <person name="Kyrpides N.C."/>
        </authorList>
    </citation>
    <scope>NUCLEOTIDE SEQUENCE [LARGE SCALE GENOMIC DNA]</scope>
    <source>
        <strain evidence="3">ATCC 51119 / DSM 12145 / JCM 21818 / LMG 10337 / NBRC 100064 / NCIMB 13643</strain>
    </source>
</reference>
<dbReference type="AlphaFoldDB" id="F0S7B5"/>
<dbReference type="InterPro" id="IPR036653">
    <property type="entry name" value="CinA-like_C"/>
</dbReference>
<keyword evidence="3" id="KW-1185">Reference proteome</keyword>
<protein>
    <submittedName>
        <fullName evidence="2">CinA domain protein</fullName>
    </submittedName>
</protein>
<dbReference type="SUPFAM" id="SSF142433">
    <property type="entry name" value="CinA-like"/>
    <property type="match status" value="1"/>
</dbReference>
<proteinExistence type="predicted"/>
<dbReference type="OrthoDB" id="6659578at2"/>
<gene>
    <name evidence="2" type="ordered locus">Pedsa_0561</name>
</gene>
<dbReference type="EMBL" id="CP002545">
    <property type="protein sequence ID" value="ADY51140.1"/>
    <property type="molecule type" value="Genomic_DNA"/>
</dbReference>
<dbReference type="InterPro" id="IPR008136">
    <property type="entry name" value="CinA_C"/>
</dbReference>
<dbReference type="NCBIfam" id="TIGR00199">
    <property type="entry name" value="PncC_domain"/>
    <property type="match status" value="1"/>
</dbReference>
<reference evidence="3" key="2">
    <citation type="submission" date="2011-02" db="EMBL/GenBank/DDBJ databases">
        <title>The complete genome of Pedobacter saltans DSM 12145.</title>
        <authorList>
            <consortium name="US DOE Joint Genome Institute (JGI-PGF)"/>
            <person name="Lucas S."/>
            <person name="Copeland A."/>
            <person name="Lapidus A."/>
            <person name="Bruce D."/>
            <person name="Goodwin L."/>
            <person name="Pitluck S."/>
            <person name="Kyrpides N."/>
            <person name="Mavromatis K."/>
            <person name="Pagani I."/>
            <person name="Ivanova N."/>
            <person name="Ovchinnikova G."/>
            <person name="Lu M."/>
            <person name="Detter J.C."/>
            <person name="Han C."/>
            <person name="Land M."/>
            <person name="Hauser L."/>
            <person name="Markowitz V."/>
            <person name="Cheng J.-F."/>
            <person name="Hugenholtz P."/>
            <person name="Woyke T."/>
            <person name="Wu D."/>
            <person name="Tindall B."/>
            <person name="Pomrenke H.G."/>
            <person name="Brambilla E."/>
            <person name="Klenk H.-P."/>
            <person name="Eisen J.A."/>
        </authorList>
    </citation>
    <scope>NUCLEOTIDE SEQUENCE [LARGE SCALE GENOMIC DNA]</scope>
    <source>
        <strain evidence="3">ATCC 51119 / DSM 12145 / JCM 21818 / LMG 10337 / NBRC 100064 / NCIMB 13643</strain>
    </source>
</reference>
<dbReference type="eggNOG" id="COG1546">
    <property type="taxonomic scope" value="Bacteria"/>
</dbReference>
<dbReference type="HOGENOM" id="CLU_030805_4_0_10"/>
<dbReference type="KEGG" id="psn:Pedsa_0561"/>
<evidence type="ECO:0000259" key="1">
    <source>
        <dbReference type="Pfam" id="PF02464"/>
    </source>
</evidence>